<name>A0ABU3VDT2_9RHOB</name>
<sequence length="153" mass="16553">MQLDKFTDYALRVLMTLAVRSPARVPTSEIATLFGLSESHLSKVSTQLGRAGFVTSERGRNGGLTLARAPDQIRVGAVVRAMKRNDPVVECFGTDKSCLVLPACGLREPLVQAQEAFFASLDRYTLADVTRFRQSLGALLEPPTTDSKLSAAP</sequence>
<protein>
    <submittedName>
        <fullName evidence="2">Rrf2 family transcriptional regulator</fullName>
    </submittedName>
</protein>
<dbReference type="RefSeq" id="WP_316775971.1">
    <property type="nucleotide sequence ID" value="NZ_JASMWN010000007.1"/>
</dbReference>
<dbReference type="InterPro" id="IPR000944">
    <property type="entry name" value="Tscrpt_reg_Rrf2"/>
</dbReference>
<evidence type="ECO:0000313" key="3">
    <source>
        <dbReference type="Proteomes" id="UP001255416"/>
    </source>
</evidence>
<dbReference type="Pfam" id="PF02082">
    <property type="entry name" value="Rrf2"/>
    <property type="match status" value="1"/>
</dbReference>
<keyword evidence="1" id="KW-0238">DNA-binding</keyword>
<dbReference type="Proteomes" id="UP001255416">
    <property type="component" value="Unassembled WGS sequence"/>
</dbReference>
<accession>A0ABU3VDT2</accession>
<dbReference type="PROSITE" id="PS51197">
    <property type="entry name" value="HTH_RRF2_2"/>
    <property type="match status" value="1"/>
</dbReference>
<keyword evidence="3" id="KW-1185">Reference proteome</keyword>
<dbReference type="EMBL" id="JASMWN010000007">
    <property type="protein sequence ID" value="MDU9004339.1"/>
    <property type="molecule type" value="Genomic_DNA"/>
</dbReference>
<dbReference type="InterPro" id="IPR036390">
    <property type="entry name" value="WH_DNA-bd_sf"/>
</dbReference>
<organism evidence="2 3">
    <name type="scientific">Sedimentitalea todarodis</name>
    <dbReference type="NCBI Taxonomy" id="1631240"/>
    <lineage>
        <taxon>Bacteria</taxon>
        <taxon>Pseudomonadati</taxon>
        <taxon>Pseudomonadota</taxon>
        <taxon>Alphaproteobacteria</taxon>
        <taxon>Rhodobacterales</taxon>
        <taxon>Paracoccaceae</taxon>
        <taxon>Sedimentitalea</taxon>
    </lineage>
</organism>
<dbReference type="InterPro" id="IPR036388">
    <property type="entry name" value="WH-like_DNA-bd_sf"/>
</dbReference>
<evidence type="ECO:0000256" key="1">
    <source>
        <dbReference type="ARBA" id="ARBA00023125"/>
    </source>
</evidence>
<proteinExistence type="predicted"/>
<dbReference type="PANTHER" id="PTHR33221">
    <property type="entry name" value="WINGED HELIX-TURN-HELIX TRANSCRIPTIONAL REGULATOR, RRF2 FAMILY"/>
    <property type="match status" value="1"/>
</dbReference>
<reference evidence="3" key="1">
    <citation type="submission" date="2023-05" db="EMBL/GenBank/DDBJ databases">
        <title>Sedimentitalea sp. nov. JM2-8.</title>
        <authorList>
            <person name="Huang J."/>
        </authorList>
    </citation>
    <scope>NUCLEOTIDE SEQUENCE [LARGE SCALE GENOMIC DNA]</scope>
    <source>
        <strain evidence="3">KHS03</strain>
    </source>
</reference>
<comment type="caution">
    <text evidence="2">The sequence shown here is derived from an EMBL/GenBank/DDBJ whole genome shotgun (WGS) entry which is preliminary data.</text>
</comment>
<evidence type="ECO:0000313" key="2">
    <source>
        <dbReference type="EMBL" id="MDU9004339.1"/>
    </source>
</evidence>
<dbReference type="SUPFAM" id="SSF46785">
    <property type="entry name" value="Winged helix' DNA-binding domain"/>
    <property type="match status" value="1"/>
</dbReference>
<dbReference type="Gene3D" id="1.10.10.10">
    <property type="entry name" value="Winged helix-like DNA-binding domain superfamily/Winged helix DNA-binding domain"/>
    <property type="match status" value="1"/>
</dbReference>
<gene>
    <name evidence="2" type="ORF">QO231_10805</name>
</gene>
<dbReference type="NCBIfam" id="TIGR00738">
    <property type="entry name" value="rrf2_super"/>
    <property type="match status" value="1"/>
</dbReference>
<dbReference type="PANTHER" id="PTHR33221:SF4">
    <property type="entry name" value="HTH-TYPE TRANSCRIPTIONAL REPRESSOR NSRR"/>
    <property type="match status" value="1"/>
</dbReference>